<reference evidence="7" key="1">
    <citation type="submission" date="2022-11" db="EMBL/GenBank/DDBJ databases">
        <authorList>
            <person name="Petersen C."/>
        </authorList>
    </citation>
    <scope>NUCLEOTIDE SEQUENCE</scope>
    <source>
        <strain evidence="7">IBT 30069</strain>
    </source>
</reference>
<dbReference type="GO" id="GO:0022857">
    <property type="term" value="F:transmembrane transporter activity"/>
    <property type="evidence" value="ECO:0007669"/>
    <property type="project" value="InterPro"/>
</dbReference>
<evidence type="ECO:0000256" key="3">
    <source>
        <dbReference type="ARBA" id="ARBA00022989"/>
    </source>
</evidence>
<dbReference type="InterPro" id="IPR011701">
    <property type="entry name" value="MFS"/>
</dbReference>
<evidence type="ECO:0000256" key="5">
    <source>
        <dbReference type="SAM" id="Phobius"/>
    </source>
</evidence>
<feature type="transmembrane region" description="Helical" evidence="5">
    <location>
        <begin position="95"/>
        <end position="115"/>
    </location>
</feature>
<feature type="transmembrane region" description="Helical" evidence="5">
    <location>
        <begin position="505"/>
        <end position="527"/>
    </location>
</feature>
<keyword evidence="8" id="KW-1185">Reference proteome</keyword>
<feature type="transmembrane region" description="Helical" evidence="5">
    <location>
        <begin position="439"/>
        <end position="463"/>
    </location>
</feature>
<dbReference type="InterPro" id="IPR020846">
    <property type="entry name" value="MFS_dom"/>
</dbReference>
<dbReference type="InterPro" id="IPR036259">
    <property type="entry name" value="MFS_trans_sf"/>
</dbReference>
<protein>
    <recommendedName>
        <fullName evidence="6">Major facilitator superfamily (MFS) profile domain-containing protein</fullName>
    </recommendedName>
</protein>
<comment type="caution">
    <text evidence="7">The sequence shown here is derived from an EMBL/GenBank/DDBJ whole genome shotgun (WGS) entry which is preliminary data.</text>
</comment>
<feature type="transmembrane region" description="Helical" evidence="5">
    <location>
        <begin position="323"/>
        <end position="347"/>
    </location>
</feature>
<feature type="transmembrane region" description="Helical" evidence="5">
    <location>
        <begin position="212"/>
        <end position="232"/>
    </location>
</feature>
<dbReference type="AlphaFoldDB" id="A0A9W9G837"/>
<dbReference type="GO" id="GO:0005886">
    <property type="term" value="C:plasma membrane"/>
    <property type="evidence" value="ECO:0007669"/>
    <property type="project" value="TreeGrafter"/>
</dbReference>
<feature type="transmembrane region" description="Helical" evidence="5">
    <location>
        <begin position="185"/>
        <end position="206"/>
    </location>
</feature>
<dbReference type="PANTHER" id="PTHR23502:SF20">
    <property type="entry name" value="TRANSPORTER, PUTATIVE (AFU_ORTHOLOGUE AFUA_6G13880)-RELATED"/>
    <property type="match status" value="1"/>
</dbReference>
<feature type="transmembrane region" description="Helical" evidence="5">
    <location>
        <begin position="56"/>
        <end position="83"/>
    </location>
</feature>
<evidence type="ECO:0000259" key="6">
    <source>
        <dbReference type="PROSITE" id="PS50850"/>
    </source>
</evidence>
<keyword evidence="2 5" id="KW-0812">Transmembrane</keyword>
<dbReference type="Gene3D" id="1.20.1250.20">
    <property type="entry name" value="MFS general substrate transporter like domains"/>
    <property type="match status" value="1"/>
</dbReference>
<keyword evidence="4 5" id="KW-0472">Membrane</keyword>
<accession>A0A9W9G837</accession>
<feature type="transmembrane region" description="Helical" evidence="5">
    <location>
        <begin position="475"/>
        <end position="493"/>
    </location>
</feature>
<evidence type="ECO:0000256" key="4">
    <source>
        <dbReference type="ARBA" id="ARBA00023136"/>
    </source>
</evidence>
<feature type="transmembrane region" description="Helical" evidence="5">
    <location>
        <begin position="152"/>
        <end position="173"/>
    </location>
</feature>
<evidence type="ECO:0000313" key="8">
    <source>
        <dbReference type="Proteomes" id="UP001149165"/>
    </source>
</evidence>
<dbReference type="Proteomes" id="UP001149165">
    <property type="component" value="Unassembled WGS sequence"/>
</dbReference>
<dbReference type="EMBL" id="JAPQKH010000002">
    <property type="protein sequence ID" value="KAJ5113613.1"/>
    <property type="molecule type" value="Genomic_DNA"/>
</dbReference>
<evidence type="ECO:0000256" key="2">
    <source>
        <dbReference type="ARBA" id="ARBA00022692"/>
    </source>
</evidence>
<dbReference type="SUPFAM" id="SSF103473">
    <property type="entry name" value="MFS general substrate transporter"/>
    <property type="match status" value="1"/>
</dbReference>
<comment type="subcellular location">
    <subcellularLocation>
        <location evidence="1">Membrane</location>
        <topology evidence="1">Multi-pass membrane protein</topology>
    </subcellularLocation>
</comment>
<proteinExistence type="predicted"/>
<feature type="domain" description="Major facilitator superfamily (MFS) profile" evidence="6">
    <location>
        <begin position="57"/>
        <end position="529"/>
    </location>
</feature>
<dbReference type="PANTHER" id="PTHR23502">
    <property type="entry name" value="MAJOR FACILITATOR SUPERFAMILY"/>
    <property type="match status" value="1"/>
</dbReference>
<reference evidence="7" key="2">
    <citation type="journal article" date="2023" name="IMA Fungus">
        <title>Comparative genomic study of the Penicillium genus elucidates a diverse pangenome and 15 lateral gene transfer events.</title>
        <authorList>
            <person name="Petersen C."/>
            <person name="Sorensen T."/>
            <person name="Nielsen M.R."/>
            <person name="Sondergaard T.E."/>
            <person name="Sorensen J.L."/>
            <person name="Fitzpatrick D.A."/>
            <person name="Frisvad J.C."/>
            <person name="Nielsen K.L."/>
        </authorList>
    </citation>
    <scope>NUCLEOTIDE SEQUENCE</scope>
    <source>
        <strain evidence="7">IBT 30069</strain>
    </source>
</reference>
<evidence type="ECO:0000313" key="7">
    <source>
        <dbReference type="EMBL" id="KAJ5113613.1"/>
    </source>
</evidence>
<dbReference type="Pfam" id="PF07690">
    <property type="entry name" value="MFS_1"/>
    <property type="match status" value="1"/>
</dbReference>
<dbReference type="PROSITE" id="PS50850">
    <property type="entry name" value="MFS"/>
    <property type="match status" value="1"/>
</dbReference>
<feature type="transmembrane region" description="Helical" evidence="5">
    <location>
        <begin position="412"/>
        <end position="433"/>
    </location>
</feature>
<keyword evidence="3 5" id="KW-1133">Transmembrane helix</keyword>
<feature type="transmembrane region" description="Helical" evidence="5">
    <location>
        <begin position="367"/>
        <end position="391"/>
    </location>
</feature>
<gene>
    <name evidence="7" type="ORF">N7456_002147</name>
</gene>
<dbReference type="OrthoDB" id="2585655at2759"/>
<sequence length="542" mass="59092">MAFGVLSIDPLHGHPPGTTLLEKVQPESHGIAMLHIPQPSDSKHDPLNMTRLRRELYFITLIYGACVTGVVGPLLVPGFSIIATAFEIDLTQVTLLNGSLVMALGVSAYICSPLASAYGRRLVYLFTTLMMIFGCVWGSYAQTYRSLLGSRIFQGLGMGSFFSLAGTASINDVFFVHERGRRAGLWNFAVIVSVNVAPVISGYVIMDLSWQWSFRILAIAFAISFVLVLFLMPETIFDRSIVNDREPTDNSGAKERNIETDQDFEKSVIPPTTQIYEESFKDSGATDEYESTQTNSAIRRVLGIEIVKFKSIKELSIMLIRPFTLIFNPIVLWACAMWSVTFSWTIIQGAVADQIYEAAPYNLSPTAVGLLIGIPPLIGSAIGTVLGGILCDLAANNMAIRNSGIYEPEFRLPVLLPGIIATCIGSYGIGIAIADGLTVWASAVFLGFLNFGVGMSCTAIITYTNDACQDRAADAFGLAMLVKSAFAFGLTFILNDYYVSHGARIFFITWAALTTGITVLTVPLYIFGKRIRASRIFIGVAR</sequence>
<name>A0A9W9G837_9EURO</name>
<organism evidence="7 8">
    <name type="scientific">Penicillium angulare</name>
    <dbReference type="NCBI Taxonomy" id="116970"/>
    <lineage>
        <taxon>Eukaryota</taxon>
        <taxon>Fungi</taxon>
        <taxon>Dikarya</taxon>
        <taxon>Ascomycota</taxon>
        <taxon>Pezizomycotina</taxon>
        <taxon>Eurotiomycetes</taxon>
        <taxon>Eurotiomycetidae</taxon>
        <taxon>Eurotiales</taxon>
        <taxon>Aspergillaceae</taxon>
        <taxon>Penicillium</taxon>
    </lineage>
</organism>
<evidence type="ECO:0000256" key="1">
    <source>
        <dbReference type="ARBA" id="ARBA00004141"/>
    </source>
</evidence>
<feature type="transmembrane region" description="Helical" evidence="5">
    <location>
        <begin position="122"/>
        <end position="140"/>
    </location>
</feature>